<proteinExistence type="predicted"/>
<dbReference type="STRING" id="1089305.SAMN05444148_2644"/>
<dbReference type="RefSeq" id="WP_073087182.1">
    <property type="nucleotide sequence ID" value="NZ_FQWS01000002.1"/>
</dbReference>
<dbReference type="Proteomes" id="UP000184522">
    <property type="component" value="Unassembled WGS sequence"/>
</dbReference>
<name>A0A1M5UXW6_9FLAO</name>
<organism evidence="1 2">
    <name type="scientific">Winogradskyella jejuensis</name>
    <dbReference type="NCBI Taxonomy" id="1089305"/>
    <lineage>
        <taxon>Bacteria</taxon>
        <taxon>Pseudomonadati</taxon>
        <taxon>Bacteroidota</taxon>
        <taxon>Flavobacteriia</taxon>
        <taxon>Flavobacteriales</taxon>
        <taxon>Flavobacteriaceae</taxon>
        <taxon>Winogradskyella</taxon>
    </lineage>
</organism>
<evidence type="ECO:0000313" key="1">
    <source>
        <dbReference type="EMBL" id="SHH67842.1"/>
    </source>
</evidence>
<dbReference type="OrthoDB" id="1490457at2"/>
<evidence type="ECO:0000313" key="2">
    <source>
        <dbReference type="Proteomes" id="UP000184522"/>
    </source>
</evidence>
<keyword evidence="2" id="KW-1185">Reference proteome</keyword>
<protein>
    <submittedName>
        <fullName evidence="1">Uncharacterized protein</fullName>
    </submittedName>
</protein>
<dbReference type="AlphaFoldDB" id="A0A1M5UXW6"/>
<reference evidence="2" key="1">
    <citation type="submission" date="2016-11" db="EMBL/GenBank/DDBJ databases">
        <authorList>
            <person name="Varghese N."/>
            <person name="Submissions S."/>
        </authorList>
    </citation>
    <scope>NUCLEOTIDE SEQUENCE [LARGE SCALE GENOMIC DNA]</scope>
    <source>
        <strain evidence="2">DSM 25330</strain>
    </source>
</reference>
<sequence length="769" mass="89816">MNQKLEIIINDKVVSLSVVNKDLIQPYKQLLIERKSVSFIEFIFNNQVERLDELLYAYVALICKKNNLNRVKFTFTKQEPESKVLRLALQYSGVYRKIPYNLTFDIFNKGKRQAYFFEGSKEFLPPLLINKSVYERLFIEERNNDNDLLKYIKRQKEKKQLDVIFNEITRKEGFRKAVLNSLFDNDAVNYAWRYMFKAFSYLNVLRFIIQEKYNETVDDSLKKNNEFSFGKIRNVSVATDFMTDISHTLKDNRFFSFNYFQVFIFSILVQNSTLFDASKLIDPKDDLEGFEEYKKQYLSHLKYIINYTRDIAFGIQELSKNIIEHTIGDEIEYKGAITVRVLSKDGFNTITDSEKNEVLKDWKNYTLNSEPNILQINVVDLGQASVMSTYQNNIQSLISTCDDYSKKLLEEDLEDIKSGEFNISHFLDFTNIYLNHQVKRVYARLGLLIFSNLILDKKNGVIRTSSYGLKDKSSVSYVSYNDKHINIDSDEVTNVIELGTSYNINIPVNESFDEYRGAFDTQDIDSTGMPVTDSTLFVELFKYKSGDIATDFSNKIALLEIDLSKVDEFDKYDKIKKAKELINHSISVVKNSQDTVIVLDAKECSKIINNSSDWIRLLGSLHLENPNKDSNIIIKNVTENTHNEIISLNKLFKDTELGFWSDNEFILFFVEVVNNELPFFFNDLLTSKNYLNYIKLNKSISNYHLNMYSITEQDYEEDDLPNDEYSLSNNLLKNGKLLNFELLLKADEHLTIYEKTAYSFLNLEIKEKI</sequence>
<dbReference type="EMBL" id="FQWS01000002">
    <property type="protein sequence ID" value="SHH67842.1"/>
    <property type="molecule type" value="Genomic_DNA"/>
</dbReference>
<gene>
    <name evidence="1" type="ORF">SAMN05444148_2644</name>
</gene>
<accession>A0A1M5UXW6</accession>